<reference evidence="8 9" key="1">
    <citation type="submission" date="2018-06" db="EMBL/GenBank/DDBJ databases">
        <title>Halonotius sp. F13-13 a new haloarchaeeon isolated from a solar saltern from Isla Cristina, Huelva, Spain.</title>
        <authorList>
            <person name="Duran-Viseras A."/>
            <person name="Sanchez-Porro C."/>
            <person name="Ventosa A."/>
        </authorList>
    </citation>
    <scope>NUCLEOTIDE SEQUENCE [LARGE SCALE GENOMIC DNA]</scope>
    <source>
        <strain evidence="8 9">CECT 7525</strain>
    </source>
</reference>
<gene>
    <name evidence="6" type="primary">vapC</name>
    <name evidence="8" type="ORF">DP106_02950</name>
</gene>
<dbReference type="PANTHER" id="PTHR35901">
    <property type="entry name" value="RIBONUCLEASE VAPC3"/>
    <property type="match status" value="1"/>
</dbReference>
<keyword evidence="5 6" id="KW-0460">Magnesium</keyword>
<keyword evidence="2 6" id="KW-0540">Nuclease</keyword>
<dbReference type="Proteomes" id="UP000281564">
    <property type="component" value="Unassembled WGS sequence"/>
</dbReference>
<sequence>MTVFLDSNIFIAIVTDDTDRSDGARALLNTDREFYSSIYSLMEIRNVLATKYQYNRSEIEQIEQTVRAYAEPVSHSSILLQQADDIQQETYVTAMDALMLASAEHIGGTLVTFDTELHRHGAIPPEELVG</sequence>
<keyword evidence="9" id="KW-1185">Reference proteome</keyword>
<dbReference type="InterPro" id="IPR002716">
    <property type="entry name" value="PIN_dom"/>
</dbReference>
<evidence type="ECO:0000256" key="5">
    <source>
        <dbReference type="ARBA" id="ARBA00022842"/>
    </source>
</evidence>
<evidence type="ECO:0000256" key="4">
    <source>
        <dbReference type="ARBA" id="ARBA00022801"/>
    </source>
</evidence>
<proteinExistence type="inferred from homology"/>
<dbReference type="CDD" id="cd09873">
    <property type="entry name" value="PIN_Pae0151-like"/>
    <property type="match status" value="1"/>
</dbReference>
<dbReference type="GO" id="GO:0000287">
    <property type="term" value="F:magnesium ion binding"/>
    <property type="evidence" value="ECO:0007669"/>
    <property type="project" value="UniProtKB-UniRule"/>
</dbReference>
<dbReference type="PANTHER" id="PTHR35901:SF1">
    <property type="entry name" value="EXONUCLEASE VAPC9"/>
    <property type="match status" value="1"/>
</dbReference>
<dbReference type="GO" id="GO:0090729">
    <property type="term" value="F:toxin activity"/>
    <property type="evidence" value="ECO:0007669"/>
    <property type="project" value="UniProtKB-KW"/>
</dbReference>
<dbReference type="InterPro" id="IPR051619">
    <property type="entry name" value="TypeII_TA_RNase_PINc/VapC"/>
</dbReference>
<evidence type="ECO:0000256" key="6">
    <source>
        <dbReference type="HAMAP-Rule" id="MF_00265"/>
    </source>
</evidence>
<dbReference type="InterPro" id="IPR022907">
    <property type="entry name" value="VapC_family"/>
</dbReference>
<evidence type="ECO:0000313" key="9">
    <source>
        <dbReference type="Proteomes" id="UP000281564"/>
    </source>
</evidence>
<feature type="binding site" evidence="6">
    <location>
        <position position="96"/>
    </location>
    <ligand>
        <name>Mg(2+)</name>
        <dbReference type="ChEBI" id="CHEBI:18420"/>
    </ligand>
</feature>
<comment type="similarity">
    <text evidence="6">Belongs to the PINc/VapC protein family.</text>
</comment>
<evidence type="ECO:0000313" key="8">
    <source>
        <dbReference type="EMBL" id="RJX51060.1"/>
    </source>
</evidence>
<dbReference type="HAMAP" id="MF_00265">
    <property type="entry name" value="VapC_Nob1"/>
    <property type="match status" value="1"/>
</dbReference>
<dbReference type="SUPFAM" id="SSF88723">
    <property type="entry name" value="PIN domain-like"/>
    <property type="match status" value="1"/>
</dbReference>
<dbReference type="InterPro" id="IPR029060">
    <property type="entry name" value="PIN-like_dom_sf"/>
</dbReference>
<feature type="binding site" evidence="6">
    <location>
        <position position="6"/>
    </location>
    <ligand>
        <name>Mg(2+)</name>
        <dbReference type="ChEBI" id="CHEBI:18420"/>
    </ligand>
</feature>
<dbReference type="Pfam" id="PF01850">
    <property type="entry name" value="PIN"/>
    <property type="match status" value="1"/>
</dbReference>
<name>A0A3A6QQV0_9EURY</name>
<comment type="caution">
    <text evidence="8">The sequence shown here is derived from an EMBL/GenBank/DDBJ whole genome shotgun (WGS) entry which is preliminary data.</text>
</comment>
<dbReference type="RefSeq" id="WP_120083297.1">
    <property type="nucleotide sequence ID" value="NZ_QMDW01000003.1"/>
</dbReference>
<evidence type="ECO:0000256" key="3">
    <source>
        <dbReference type="ARBA" id="ARBA00022723"/>
    </source>
</evidence>
<dbReference type="Gene3D" id="3.40.50.1010">
    <property type="entry name" value="5'-nuclease"/>
    <property type="match status" value="1"/>
</dbReference>
<keyword evidence="3 6" id="KW-0479">Metal-binding</keyword>
<dbReference type="GO" id="GO:0004540">
    <property type="term" value="F:RNA nuclease activity"/>
    <property type="evidence" value="ECO:0007669"/>
    <property type="project" value="InterPro"/>
</dbReference>
<evidence type="ECO:0000256" key="2">
    <source>
        <dbReference type="ARBA" id="ARBA00022722"/>
    </source>
</evidence>
<organism evidence="8 9">
    <name type="scientific">Halonotius pteroides</name>
    <dbReference type="NCBI Taxonomy" id="268735"/>
    <lineage>
        <taxon>Archaea</taxon>
        <taxon>Methanobacteriati</taxon>
        <taxon>Methanobacteriota</taxon>
        <taxon>Stenosarchaea group</taxon>
        <taxon>Halobacteria</taxon>
        <taxon>Halobacteriales</taxon>
        <taxon>Haloferacaceae</taxon>
        <taxon>Halonotius</taxon>
    </lineage>
</organism>
<dbReference type="EMBL" id="QMDW01000003">
    <property type="protein sequence ID" value="RJX51060.1"/>
    <property type="molecule type" value="Genomic_DNA"/>
</dbReference>
<keyword evidence="1 6" id="KW-1277">Toxin-antitoxin system</keyword>
<feature type="domain" description="PIN" evidence="7">
    <location>
        <begin position="3"/>
        <end position="120"/>
    </location>
</feature>
<protein>
    <recommendedName>
        <fullName evidence="6">Ribonuclease VapC</fullName>
        <shortName evidence="6">RNase VapC</shortName>
        <ecNumber evidence="6">3.1.-.-</ecNumber>
    </recommendedName>
    <alternativeName>
        <fullName evidence="6">Putative toxin VapC</fullName>
    </alternativeName>
</protein>
<accession>A0A3A6QQV0</accession>
<dbReference type="InterPro" id="IPR044153">
    <property type="entry name" value="PIN_Pae0151-like"/>
</dbReference>
<evidence type="ECO:0000259" key="7">
    <source>
        <dbReference type="Pfam" id="PF01850"/>
    </source>
</evidence>
<dbReference type="GO" id="GO:0016787">
    <property type="term" value="F:hydrolase activity"/>
    <property type="evidence" value="ECO:0007669"/>
    <property type="project" value="UniProtKB-KW"/>
</dbReference>
<dbReference type="AlphaFoldDB" id="A0A3A6QQV0"/>
<keyword evidence="4 6" id="KW-0378">Hydrolase</keyword>
<dbReference type="EC" id="3.1.-.-" evidence="6"/>
<comment type="function">
    <text evidence="6">Toxic component of a toxin-antitoxin (TA) system. An RNase.</text>
</comment>
<comment type="cofactor">
    <cofactor evidence="6">
        <name>Mg(2+)</name>
        <dbReference type="ChEBI" id="CHEBI:18420"/>
    </cofactor>
</comment>
<dbReference type="OrthoDB" id="40200at2157"/>
<keyword evidence="6" id="KW-0800">Toxin</keyword>
<evidence type="ECO:0000256" key="1">
    <source>
        <dbReference type="ARBA" id="ARBA00022649"/>
    </source>
</evidence>